<comment type="caution">
    <text evidence="16">The sequence shown here is derived from an EMBL/GenBank/DDBJ whole genome shotgun (WGS) entry which is preliminary data.</text>
</comment>
<dbReference type="NCBIfam" id="NF009586">
    <property type="entry name" value="PRK13026.1"/>
    <property type="match status" value="1"/>
</dbReference>
<dbReference type="FunFam" id="1.20.140.10:FF:000009">
    <property type="entry name" value="Acyl-CoA dehydrogenase"/>
    <property type="match status" value="1"/>
</dbReference>
<dbReference type="Pfam" id="PF02771">
    <property type="entry name" value="Acyl-CoA_dh_N"/>
    <property type="match status" value="1"/>
</dbReference>
<keyword evidence="7" id="KW-0285">Flavoprotein</keyword>
<dbReference type="SUPFAM" id="SSF47203">
    <property type="entry name" value="Acyl-CoA dehydrogenase C-terminal domain-like"/>
    <property type="match status" value="1"/>
</dbReference>
<dbReference type="NCBIfam" id="NF007000">
    <property type="entry name" value="PRK09463.1"/>
    <property type="match status" value="1"/>
</dbReference>
<evidence type="ECO:0000256" key="11">
    <source>
        <dbReference type="ARBA" id="ARBA00049247"/>
    </source>
</evidence>
<dbReference type="InterPro" id="IPR050741">
    <property type="entry name" value="Acyl-CoA_dehydrogenase"/>
</dbReference>
<dbReference type="FunFam" id="1.10.540.10:FF:000004">
    <property type="entry name" value="Acyl-CoA dehydrogenase"/>
    <property type="match status" value="1"/>
</dbReference>
<feature type="domain" description="Acyl-CoA dehydrogenase C-terminal bacterial-type" evidence="15">
    <location>
        <begin position="487"/>
        <end position="738"/>
    </location>
</feature>
<evidence type="ECO:0000256" key="7">
    <source>
        <dbReference type="ARBA" id="ARBA00022630"/>
    </source>
</evidence>
<dbReference type="AlphaFoldDB" id="A0A3R7CXX8"/>
<evidence type="ECO:0000256" key="12">
    <source>
        <dbReference type="SAM" id="MobiDB-lite"/>
    </source>
</evidence>
<dbReference type="Proteomes" id="UP000285060">
    <property type="component" value="Unassembled WGS sequence"/>
</dbReference>
<evidence type="ECO:0000256" key="3">
    <source>
        <dbReference type="ARBA" id="ARBA00009347"/>
    </source>
</evidence>
<dbReference type="GO" id="GO:0033539">
    <property type="term" value="P:fatty acid beta-oxidation using acyl-CoA dehydrogenase"/>
    <property type="evidence" value="ECO:0007669"/>
    <property type="project" value="InterPro"/>
</dbReference>
<dbReference type="Pfam" id="PF09317">
    <property type="entry name" value="ACDH_C"/>
    <property type="match status" value="1"/>
</dbReference>
<keyword evidence="17" id="KW-1185">Reference proteome</keyword>
<comment type="catalytic activity">
    <reaction evidence="10">
        <text>a medium-chain 2,3-saturated fatty acyl-CoA + oxidized [electron-transfer flavoprotein] + H(+) = a medium-chain (2E)-enoyl-CoA + reduced [electron-transfer flavoprotein]</text>
        <dbReference type="Rhea" id="RHEA:14477"/>
        <dbReference type="Rhea" id="RHEA-COMP:10685"/>
        <dbReference type="Rhea" id="RHEA-COMP:10686"/>
        <dbReference type="ChEBI" id="CHEBI:15378"/>
        <dbReference type="ChEBI" id="CHEBI:57692"/>
        <dbReference type="ChEBI" id="CHEBI:58307"/>
        <dbReference type="ChEBI" id="CHEBI:83723"/>
        <dbReference type="ChEBI" id="CHEBI:83726"/>
        <dbReference type="EC" id="1.3.8.7"/>
    </reaction>
</comment>
<feature type="region of interest" description="Disordered" evidence="12">
    <location>
        <begin position="1021"/>
        <end position="1047"/>
    </location>
</feature>
<evidence type="ECO:0000256" key="6">
    <source>
        <dbReference type="ARBA" id="ARBA00020144"/>
    </source>
</evidence>
<dbReference type="Gene3D" id="3.40.50.10320">
    <property type="entry name" value="LmbE-like"/>
    <property type="match status" value="1"/>
</dbReference>
<sequence length="1189" mass="129356">MFAASTKRAAARHAAPFVSSSRVLMTPHTMTTSMQQTRTIYGGLYNMAKKMMPRMSKTEKAALDSGTVGFDRDIFSGSPKLSALDKYSAKLTPEEQSFLDNEVNELCEMLSDYDIFHKQDLPLEAWKFIKEKGFLGMIIPKQYGGKQFTAHGHSQVITKLNTRSTTAGVTVCVPNSLGPAELLLRYGTEEQKNYFLPALAKGEHLPCFGLTGPTSGSDAANMKDTGVVEVQDGVLGIRATFSKRCTIPFQSYITLAPVATCVGLAIDVKDPDNLLKGIGHEGITVALLERDHAGLEMGRRHDTLSVPFMNGPVTGTDVFIPMEKIIGGQTRVGYGWNMLMDCLAEGRSISLPGGGVAGAKVSAVAVGGYARIRKQFKVPVATMEGVQEHLAAIGNQAFITMAGQYLVNGMLNQHEQPAVISGVCKQQITARGRDAVVQAMDVLGGAGICRGPNNFLANSYMSLPVAITVEGANTLTRSLIIYGQGLTRAHPHLYPLIQSLQHGDDVASFKKHANALVLHGITNAVHSLTRSVTRSRSKGDLVSHYESQLSRLAANFAITTDLALVLGGKLKFKEMISGRFADALSSLYLGYASLWFYKQHQDMAGLDVVLDYAMTTLCYDAQEALVGIASNFPVPGMGPVMKGVAFPFGRAYAKPTDAQVAAVAELVSSDSGVRDLFSTSMFISKDPTDRVAKIHHTLPKAIQADKILAAIRKEKRSATVDEQTLIDQVEALRNEIIQVDAFYGLGAEIGAPADYKRPGFVNNILDKKKQTTPPTSSSSRIEEHQVGQSPLPHLTFCTMNHAMWASAYPTELFTVNLTDGNALFRPPLLDSNDDNITPFHHVETIGECAQITSVFEVVFFTPNEAPAHVDAFAGWLAAPAAPTADLATSSNDTTTAEFRASSVHFFIQAHPDDALLFMMDDALAALMDPTAKIVFVCITAGDAGQEDGWWEAREAGAVAASAFLVNTLTSPSTPEHVEENIAERDGFPVHHVTVGPRVVHYFLRLSEAGWNGLVIDEAPTTSSHGGSPVLAPSKPHNPATSNDSSLEEPLQLNDIRAILRSIIKTDAYGIANASVGLQAWPQTPAQADDEADHELHIATGKFVAEQVVNAEPLWKTCINQRYYFGYQRWRHPETMHEPFRTYQRQMWMHMSKAVEDRYPVGYPPWLDHAHTLGRQYVDLNIVSTKPCHS</sequence>
<evidence type="ECO:0000256" key="4">
    <source>
        <dbReference type="ARBA" id="ARBA00012033"/>
    </source>
</evidence>
<comment type="cofactor">
    <cofactor evidence="1">
        <name>FAD</name>
        <dbReference type="ChEBI" id="CHEBI:57692"/>
    </cofactor>
</comment>
<evidence type="ECO:0000259" key="15">
    <source>
        <dbReference type="Pfam" id="PF09317"/>
    </source>
</evidence>
<dbReference type="EC" id="1.3.8.8" evidence="5"/>
<dbReference type="Gene3D" id="2.40.110.10">
    <property type="entry name" value="Butyryl-CoA Dehydrogenase, subunit A, domain 2"/>
    <property type="match status" value="1"/>
</dbReference>
<dbReference type="GO" id="GO:0051793">
    <property type="term" value="P:medium-chain fatty acid catabolic process"/>
    <property type="evidence" value="ECO:0007669"/>
    <property type="project" value="TreeGrafter"/>
</dbReference>
<dbReference type="GO" id="GO:0005739">
    <property type="term" value="C:mitochondrion"/>
    <property type="evidence" value="ECO:0007669"/>
    <property type="project" value="TreeGrafter"/>
</dbReference>
<dbReference type="InterPro" id="IPR015396">
    <property type="entry name" value="FadE_C"/>
</dbReference>
<dbReference type="GO" id="GO:0000225">
    <property type="term" value="F:N-acetylglucosaminylphosphatidylinositol deacetylase activity"/>
    <property type="evidence" value="ECO:0007669"/>
    <property type="project" value="UniProtKB-EC"/>
</dbReference>
<dbReference type="GO" id="GO:0004466">
    <property type="term" value="F:long-chain fatty acyl-CoA dehydrogenase activity"/>
    <property type="evidence" value="ECO:0007669"/>
    <property type="project" value="UniProtKB-EC"/>
</dbReference>
<dbReference type="InterPro" id="IPR037069">
    <property type="entry name" value="AcylCoA_DH/ox_N_sf"/>
</dbReference>
<evidence type="ECO:0000256" key="8">
    <source>
        <dbReference type="ARBA" id="ARBA00022827"/>
    </source>
</evidence>
<keyword evidence="9" id="KW-0560">Oxidoreductase</keyword>
<evidence type="ECO:0000259" key="14">
    <source>
        <dbReference type="Pfam" id="PF02771"/>
    </source>
</evidence>
<dbReference type="PANTHER" id="PTHR48083:SF2">
    <property type="entry name" value="MEDIUM-CHAIN SPECIFIC ACYL-COA DEHYDROGENASE, MITOCHONDRIAL"/>
    <property type="match status" value="1"/>
</dbReference>
<dbReference type="InterPro" id="IPR009100">
    <property type="entry name" value="AcylCoA_DH/oxidase_NM_dom_sf"/>
</dbReference>
<dbReference type="Pfam" id="PF00441">
    <property type="entry name" value="Acyl-CoA_dh_1"/>
    <property type="match status" value="1"/>
</dbReference>
<dbReference type="InterPro" id="IPR046373">
    <property type="entry name" value="Acyl-CoA_Oxase/DH_mid-dom_sf"/>
</dbReference>
<dbReference type="PANTHER" id="PTHR48083">
    <property type="entry name" value="MEDIUM-CHAIN SPECIFIC ACYL-COA DEHYDROGENASE, MITOCHONDRIAL-RELATED"/>
    <property type="match status" value="1"/>
</dbReference>
<feature type="region of interest" description="Disordered" evidence="12">
    <location>
        <begin position="766"/>
        <end position="785"/>
    </location>
</feature>
<dbReference type="InterPro" id="IPR036250">
    <property type="entry name" value="AcylCo_DH-like_C"/>
</dbReference>
<evidence type="ECO:0000256" key="9">
    <source>
        <dbReference type="ARBA" id="ARBA00023002"/>
    </source>
</evidence>
<dbReference type="SUPFAM" id="SSF102588">
    <property type="entry name" value="LmbE-like"/>
    <property type="match status" value="1"/>
</dbReference>
<name>A0A3R7CXX8_9STRA</name>
<dbReference type="Gene3D" id="1.10.540.10">
    <property type="entry name" value="Acyl-CoA dehydrogenase/oxidase, N-terminal domain"/>
    <property type="match status" value="1"/>
</dbReference>
<dbReference type="UniPathway" id="UPA00659"/>
<proteinExistence type="inferred from homology"/>
<dbReference type="InterPro" id="IPR013786">
    <property type="entry name" value="AcylCoA_DH/ox_N"/>
</dbReference>
<dbReference type="EC" id="1.3.8.7" evidence="4"/>
<dbReference type="GO" id="GO:0070991">
    <property type="term" value="F:medium-chain fatty acyl-CoA dehydrogenase activity"/>
    <property type="evidence" value="ECO:0007669"/>
    <property type="project" value="UniProtKB-EC"/>
</dbReference>
<evidence type="ECO:0000313" key="16">
    <source>
        <dbReference type="EMBL" id="RHY27701.1"/>
    </source>
</evidence>
<comment type="similarity">
    <text evidence="3">Belongs to the acyl-CoA dehydrogenase family.</text>
</comment>
<feature type="domain" description="Acyl-CoA dehydrogenase/oxidase N-terminal" evidence="14">
    <location>
        <begin position="98"/>
        <end position="203"/>
    </location>
</feature>
<evidence type="ECO:0000256" key="5">
    <source>
        <dbReference type="ARBA" id="ARBA00012040"/>
    </source>
</evidence>
<dbReference type="InterPro" id="IPR024078">
    <property type="entry name" value="LmbE-like_dom_sf"/>
</dbReference>
<accession>A0A3R7CXX8</accession>
<evidence type="ECO:0000259" key="13">
    <source>
        <dbReference type="Pfam" id="PF00441"/>
    </source>
</evidence>
<evidence type="ECO:0000256" key="1">
    <source>
        <dbReference type="ARBA" id="ARBA00001974"/>
    </source>
</evidence>
<protein>
    <recommendedName>
        <fullName evidence="6">Acyl-coenzyme A dehydrogenase</fullName>
        <ecNumber evidence="4">1.3.8.7</ecNumber>
        <ecNumber evidence="5">1.3.8.8</ecNumber>
    </recommendedName>
</protein>
<dbReference type="GO" id="GO:0050660">
    <property type="term" value="F:flavin adenine dinucleotide binding"/>
    <property type="evidence" value="ECO:0007669"/>
    <property type="project" value="InterPro"/>
</dbReference>
<organism evidence="16 17">
    <name type="scientific">Aphanomyces invadans</name>
    <dbReference type="NCBI Taxonomy" id="157072"/>
    <lineage>
        <taxon>Eukaryota</taxon>
        <taxon>Sar</taxon>
        <taxon>Stramenopiles</taxon>
        <taxon>Oomycota</taxon>
        <taxon>Saprolegniomycetes</taxon>
        <taxon>Saprolegniales</taxon>
        <taxon>Verrucalvaceae</taxon>
        <taxon>Aphanomyces</taxon>
    </lineage>
</organism>
<comment type="pathway">
    <text evidence="2">Lipid metabolism; fatty acid beta-oxidation.</text>
</comment>
<dbReference type="VEuPathDB" id="FungiDB:H310_05165"/>
<dbReference type="SUPFAM" id="SSF56645">
    <property type="entry name" value="Acyl-CoA dehydrogenase NM domain-like"/>
    <property type="match status" value="1"/>
</dbReference>
<dbReference type="VEuPathDB" id="FungiDB:H310_12972"/>
<gene>
    <name evidence="16" type="ORF">DYB32_006602</name>
</gene>
<feature type="domain" description="Acyl-CoA dehydrogenase/oxidase C-terminal" evidence="13">
    <location>
        <begin position="334"/>
        <end position="480"/>
    </location>
</feature>
<evidence type="ECO:0000256" key="2">
    <source>
        <dbReference type="ARBA" id="ARBA00005005"/>
    </source>
</evidence>
<comment type="catalytic activity">
    <reaction evidence="11">
        <text>a long-chain 2,3-saturated fatty acyl-CoA + oxidized [electron-transfer flavoprotein] + H(+) = a long-chain (2E)-enoyl-CoA + reduced [electron-transfer flavoprotein]</text>
        <dbReference type="Rhea" id="RHEA:17721"/>
        <dbReference type="Rhea" id="RHEA-COMP:10685"/>
        <dbReference type="Rhea" id="RHEA-COMP:10686"/>
        <dbReference type="ChEBI" id="CHEBI:15378"/>
        <dbReference type="ChEBI" id="CHEBI:57692"/>
        <dbReference type="ChEBI" id="CHEBI:58307"/>
        <dbReference type="ChEBI" id="CHEBI:83721"/>
        <dbReference type="ChEBI" id="CHEBI:83727"/>
        <dbReference type="EC" id="1.3.8.8"/>
    </reaction>
</comment>
<evidence type="ECO:0000313" key="17">
    <source>
        <dbReference type="Proteomes" id="UP000285060"/>
    </source>
</evidence>
<dbReference type="Gene3D" id="1.20.140.10">
    <property type="entry name" value="Butyryl-CoA Dehydrogenase, subunit A, domain 3"/>
    <property type="match status" value="1"/>
</dbReference>
<keyword evidence="8" id="KW-0274">FAD</keyword>
<dbReference type="EMBL" id="QUSY01000723">
    <property type="protein sequence ID" value="RHY27701.1"/>
    <property type="molecule type" value="Genomic_DNA"/>
</dbReference>
<evidence type="ECO:0000256" key="10">
    <source>
        <dbReference type="ARBA" id="ARBA00047882"/>
    </source>
</evidence>
<reference evidence="16 17" key="1">
    <citation type="submission" date="2018-08" db="EMBL/GenBank/DDBJ databases">
        <title>Aphanomyces genome sequencing and annotation.</title>
        <authorList>
            <person name="Minardi D."/>
            <person name="Oidtmann B."/>
            <person name="Van Der Giezen M."/>
            <person name="Studholme D.J."/>
        </authorList>
    </citation>
    <scope>NUCLEOTIDE SEQUENCE [LARGE SCALE GENOMIC DNA]</scope>
    <source>
        <strain evidence="16 17">NJM0002</strain>
    </source>
</reference>
<dbReference type="InterPro" id="IPR009075">
    <property type="entry name" value="AcylCo_DH/oxidase_C"/>
</dbReference>